<dbReference type="InterPro" id="IPR006442">
    <property type="entry name" value="Antitoxin_Phd/YefM"/>
</dbReference>
<dbReference type="OrthoDB" id="5297687at2"/>
<dbReference type="AlphaFoldDB" id="A0A2S7XN58"/>
<comment type="similarity">
    <text evidence="1 2">Belongs to the phD/YefM antitoxin family.</text>
</comment>
<gene>
    <name evidence="3" type="ORF">CXB77_17785</name>
</gene>
<dbReference type="Pfam" id="PF02604">
    <property type="entry name" value="PhdYeFM_antitox"/>
    <property type="match status" value="1"/>
</dbReference>
<organism evidence="3 4">
    <name type="scientific">Chromatium okenii</name>
    <dbReference type="NCBI Taxonomy" id="61644"/>
    <lineage>
        <taxon>Bacteria</taxon>
        <taxon>Pseudomonadati</taxon>
        <taxon>Pseudomonadota</taxon>
        <taxon>Gammaproteobacteria</taxon>
        <taxon>Chromatiales</taxon>
        <taxon>Chromatiaceae</taxon>
        <taxon>Chromatium</taxon>
    </lineage>
</organism>
<evidence type="ECO:0000313" key="3">
    <source>
        <dbReference type="EMBL" id="PQJ95013.1"/>
    </source>
</evidence>
<dbReference type="PANTHER" id="PTHR33713:SF10">
    <property type="entry name" value="ANTITOXIN YAFN"/>
    <property type="match status" value="1"/>
</dbReference>
<comment type="function">
    <text evidence="2">Antitoxin component of a type II toxin-antitoxin (TA) system.</text>
</comment>
<protein>
    <recommendedName>
        <fullName evidence="2">Antitoxin</fullName>
    </recommendedName>
</protein>
<accession>A0A2S7XN58</accession>
<evidence type="ECO:0000256" key="2">
    <source>
        <dbReference type="RuleBase" id="RU362080"/>
    </source>
</evidence>
<comment type="caution">
    <text evidence="3">The sequence shown here is derived from an EMBL/GenBank/DDBJ whole genome shotgun (WGS) entry which is preliminary data.</text>
</comment>
<dbReference type="EMBL" id="PPGH01000038">
    <property type="protein sequence ID" value="PQJ95013.1"/>
    <property type="molecule type" value="Genomic_DNA"/>
</dbReference>
<keyword evidence="4" id="KW-1185">Reference proteome</keyword>
<dbReference type="InterPro" id="IPR036165">
    <property type="entry name" value="YefM-like_sf"/>
</dbReference>
<name>A0A2S7XN58_9GAMM</name>
<evidence type="ECO:0000313" key="4">
    <source>
        <dbReference type="Proteomes" id="UP000239936"/>
    </source>
</evidence>
<reference evidence="3 4" key="1">
    <citation type="submission" date="2018-01" db="EMBL/GenBank/DDBJ databases">
        <title>The complete genome sequence of Chromatium okenii LaCa, a purple sulfur bacterium with a turbulent life.</title>
        <authorList>
            <person name="Luedin S.M."/>
            <person name="Liechti N."/>
            <person name="Storelli N."/>
            <person name="Danza F."/>
            <person name="Wittwer M."/>
            <person name="Pothier J.F."/>
            <person name="Tonolla M.A."/>
        </authorList>
    </citation>
    <scope>NUCLEOTIDE SEQUENCE [LARGE SCALE GENOMIC DNA]</scope>
    <source>
        <strain evidence="3 4">LaCa</strain>
    </source>
</reference>
<dbReference type="InterPro" id="IPR051405">
    <property type="entry name" value="phD/YefM_antitoxin"/>
</dbReference>
<evidence type="ECO:0000256" key="1">
    <source>
        <dbReference type="ARBA" id="ARBA00009981"/>
    </source>
</evidence>
<dbReference type="Proteomes" id="UP000239936">
    <property type="component" value="Unassembled WGS sequence"/>
</dbReference>
<proteinExistence type="inferred from homology"/>
<dbReference type="SUPFAM" id="SSF143120">
    <property type="entry name" value="YefM-like"/>
    <property type="match status" value="1"/>
</dbReference>
<dbReference type="PANTHER" id="PTHR33713">
    <property type="entry name" value="ANTITOXIN YAFN-RELATED"/>
    <property type="match status" value="1"/>
</dbReference>
<dbReference type="RefSeq" id="WP_105074977.1">
    <property type="nucleotide sequence ID" value="NZ_PPGH01000038.1"/>
</dbReference>
<sequence length="83" mass="9422">MQMILADVAVSMSEFKKNPAAILREANNRPVAVLNHNKTAFYMIEPELFEAIMEEIADQDLYKKVLARLVDKLSAIEVDLDDL</sequence>